<dbReference type="GO" id="GO:0005737">
    <property type="term" value="C:cytoplasm"/>
    <property type="evidence" value="ECO:0007669"/>
    <property type="project" value="TreeGrafter"/>
</dbReference>
<evidence type="ECO:0000256" key="1">
    <source>
        <dbReference type="ARBA" id="ARBA00005910"/>
    </source>
</evidence>
<accession>A0A3S3P2R4</accession>
<dbReference type="InterPro" id="IPR046985">
    <property type="entry name" value="IP5"/>
</dbReference>
<name>A0A3S3P2R4_9ACAR</name>
<feature type="compositionally biased region" description="Polar residues" evidence="2">
    <location>
        <begin position="410"/>
        <end position="423"/>
    </location>
</feature>
<dbReference type="InterPro" id="IPR041611">
    <property type="entry name" value="SKICH"/>
</dbReference>
<dbReference type="GO" id="GO:0046856">
    <property type="term" value="P:phosphatidylinositol dephosphorylation"/>
    <property type="evidence" value="ECO:0007669"/>
    <property type="project" value="InterPro"/>
</dbReference>
<sequence>MSVDDLRTDFRISVLTWNVKSSQPSESLNALFAIDDSECNVDRLPDAYAVGFQELTVNPLSLLLEEPWVVAIIEALSKWGFIKLKHIRLQGILLVLFCKKQHLMNIRDIETSYIRTGLGGYWGNKGAVAIRFSVYGCSVCIVNSHLAAHDNQLQQRINDYNAIIDGLEFTNSTTSRVLFHDYIIWFGDLNFRLEELSGNEIHEIILKAKSAESSKLRQSFIDELLSKDQLSIVRHEGRAFSELDESKLTFLPTYRFKAKTDEYDFKSRRPAFTDRVLYRINGNVYDNIKLELKQFEYLSHTQYKQSDHKPVTSSFSIKVLTSRAMAILNLERGVQVTFHPTQNWHIGKDSVAWYKIEPQSDEVDSRVIENLLRYISEWDWIGLFKANFSSLDDYICYTWASRYPHESGPPTVTDSDQESSQIDGASVSRHDTRGPWFKVIFSEQVLLIQNTYRLLYIDHKGNVLGMSSPFLLSV</sequence>
<dbReference type="STRING" id="1965070.A0A3S3P2R4"/>
<dbReference type="InterPro" id="IPR036691">
    <property type="entry name" value="Endo/exonu/phosph_ase_sf"/>
</dbReference>
<dbReference type="SMART" id="SM00128">
    <property type="entry name" value="IPPc"/>
    <property type="match status" value="1"/>
</dbReference>
<evidence type="ECO:0000259" key="3">
    <source>
        <dbReference type="SMART" id="SM00128"/>
    </source>
</evidence>
<evidence type="ECO:0000313" key="7">
    <source>
        <dbReference type="Proteomes" id="UP000285301"/>
    </source>
</evidence>
<dbReference type="AlphaFoldDB" id="A0A3S3P2R4"/>
<dbReference type="OrthoDB" id="62798at2759"/>
<reference evidence="4" key="2">
    <citation type="submission" date="2018-11" db="EMBL/GenBank/DDBJ databases">
        <title>Trombidioid mite genomics.</title>
        <authorList>
            <person name="Dong X."/>
        </authorList>
    </citation>
    <scope>NUCLEOTIDE SEQUENCE</scope>
    <source>
        <strain evidence="4">UoL-WK</strain>
    </source>
</reference>
<evidence type="ECO:0000313" key="6">
    <source>
        <dbReference type="EMBL" id="RWS15808.1"/>
    </source>
</evidence>
<dbReference type="FunFam" id="3.60.10.10:FF:000060">
    <property type="entry name" value="Uncharacterized protein, isoform C"/>
    <property type="match status" value="1"/>
</dbReference>
<dbReference type="PANTHER" id="PTHR11200:SF275">
    <property type="entry name" value="LD06095P"/>
    <property type="match status" value="1"/>
</dbReference>
<organism evidence="4 7">
    <name type="scientific">Dinothrombium tinctorium</name>
    <dbReference type="NCBI Taxonomy" id="1965070"/>
    <lineage>
        <taxon>Eukaryota</taxon>
        <taxon>Metazoa</taxon>
        <taxon>Ecdysozoa</taxon>
        <taxon>Arthropoda</taxon>
        <taxon>Chelicerata</taxon>
        <taxon>Arachnida</taxon>
        <taxon>Acari</taxon>
        <taxon>Acariformes</taxon>
        <taxon>Trombidiformes</taxon>
        <taxon>Prostigmata</taxon>
        <taxon>Anystina</taxon>
        <taxon>Parasitengona</taxon>
        <taxon>Trombidioidea</taxon>
        <taxon>Trombidiidae</taxon>
        <taxon>Dinothrombium</taxon>
    </lineage>
</organism>
<dbReference type="EMBL" id="NCKU01000360">
    <property type="protein sequence ID" value="RWS15808.1"/>
    <property type="molecule type" value="Genomic_DNA"/>
</dbReference>
<dbReference type="SUPFAM" id="SSF56219">
    <property type="entry name" value="DNase I-like"/>
    <property type="match status" value="1"/>
</dbReference>
<dbReference type="EMBL" id="NCKU01001667">
    <property type="protein sequence ID" value="RWS11534.1"/>
    <property type="molecule type" value="Genomic_DNA"/>
</dbReference>
<evidence type="ECO:0000256" key="2">
    <source>
        <dbReference type="SAM" id="MobiDB-lite"/>
    </source>
</evidence>
<dbReference type="GO" id="GO:0005886">
    <property type="term" value="C:plasma membrane"/>
    <property type="evidence" value="ECO:0007669"/>
    <property type="project" value="TreeGrafter"/>
</dbReference>
<proteinExistence type="inferred from homology"/>
<dbReference type="Gene3D" id="3.60.10.10">
    <property type="entry name" value="Endonuclease/exonuclease/phosphatase"/>
    <property type="match status" value="1"/>
</dbReference>
<feature type="domain" description="Inositol polyphosphate-related phosphatase" evidence="3">
    <location>
        <begin position="8"/>
        <end position="323"/>
    </location>
</feature>
<dbReference type="Pfam" id="PF22669">
    <property type="entry name" value="Exo_endo_phos2"/>
    <property type="match status" value="1"/>
</dbReference>
<evidence type="ECO:0000313" key="4">
    <source>
        <dbReference type="EMBL" id="RWS10760.1"/>
    </source>
</evidence>
<protein>
    <submittedName>
        <fullName evidence="4">Inositol polyphosphate 5-phosphatase K-like protein</fullName>
    </submittedName>
</protein>
<dbReference type="PANTHER" id="PTHR11200">
    <property type="entry name" value="INOSITOL 5-PHOSPHATASE"/>
    <property type="match status" value="1"/>
</dbReference>
<keyword evidence="7" id="KW-1185">Reference proteome</keyword>
<dbReference type="InterPro" id="IPR000300">
    <property type="entry name" value="IPPc"/>
</dbReference>
<comment type="caution">
    <text evidence="4">The sequence shown here is derived from an EMBL/GenBank/DDBJ whole genome shotgun (WGS) entry which is preliminary data.</text>
</comment>
<dbReference type="Proteomes" id="UP000285301">
    <property type="component" value="Unassembled WGS sequence"/>
</dbReference>
<dbReference type="GO" id="GO:0001726">
    <property type="term" value="C:ruffle"/>
    <property type="evidence" value="ECO:0007669"/>
    <property type="project" value="TreeGrafter"/>
</dbReference>
<gene>
    <name evidence="5" type="ORF">B4U79_06058</name>
    <name evidence="6" type="ORF">B4U79_08060</name>
    <name evidence="4" type="ORF">B4U79_10171</name>
</gene>
<evidence type="ECO:0000313" key="5">
    <source>
        <dbReference type="EMBL" id="RWS11534.1"/>
    </source>
</evidence>
<comment type="similarity">
    <text evidence="1">Belongs to the inositol 1,4,5-trisphosphate 5-phosphatase type II family.</text>
</comment>
<dbReference type="Pfam" id="PF17751">
    <property type="entry name" value="SKICH"/>
    <property type="match status" value="1"/>
</dbReference>
<dbReference type="GO" id="GO:0004439">
    <property type="term" value="F:phosphatidylinositol-4,5-bisphosphate 5-phosphatase activity"/>
    <property type="evidence" value="ECO:0007669"/>
    <property type="project" value="TreeGrafter"/>
</dbReference>
<reference evidence="4 7" key="1">
    <citation type="journal article" date="2018" name="Gigascience">
        <title>Genomes of trombidid mites reveal novel predicted allergens and laterally-transferred genes associated with secondary metabolism.</title>
        <authorList>
            <person name="Dong X."/>
            <person name="Chaisiri K."/>
            <person name="Xia D."/>
            <person name="Armstrong S.D."/>
            <person name="Fang Y."/>
            <person name="Donnelly M.J."/>
            <person name="Kadowaki T."/>
            <person name="McGarry J.W."/>
            <person name="Darby A.C."/>
            <person name="Makepeace B.L."/>
        </authorList>
    </citation>
    <scope>NUCLEOTIDE SEQUENCE [LARGE SCALE GENOMIC DNA]</scope>
    <source>
        <strain evidence="4">UoL-WK</strain>
    </source>
</reference>
<dbReference type="EMBL" id="NCKU01001972">
    <property type="protein sequence ID" value="RWS10760.1"/>
    <property type="molecule type" value="Genomic_DNA"/>
</dbReference>
<feature type="region of interest" description="Disordered" evidence="2">
    <location>
        <begin position="407"/>
        <end position="429"/>
    </location>
</feature>
<dbReference type="Gene3D" id="2.60.40.2840">
    <property type="match status" value="1"/>
</dbReference>